<dbReference type="EMBL" id="CAJNOK010019743">
    <property type="protein sequence ID" value="CAF1304917.1"/>
    <property type="molecule type" value="Genomic_DNA"/>
</dbReference>
<dbReference type="AlphaFoldDB" id="A0A8S2QLB0"/>
<name>A0A8S2QLB0_9BILA</name>
<evidence type="ECO:0000313" key="4">
    <source>
        <dbReference type="Proteomes" id="UP000682733"/>
    </source>
</evidence>
<feature type="transmembrane region" description="Helical" evidence="1">
    <location>
        <begin position="350"/>
        <end position="375"/>
    </location>
</feature>
<proteinExistence type="predicted"/>
<keyword evidence="1" id="KW-0812">Transmembrane</keyword>
<dbReference type="Proteomes" id="UP000677228">
    <property type="component" value="Unassembled WGS sequence"/>
</dbReference>
<keyword evidence="1" id="KW-0472">Membrane</keyword>
<comment type="caution">
    <text evidence="3">The sequence shown here is derived from an EMBL/GenBank/DDBJ whole genome shotgun (WGS) entry which is preliminary data.</text>
</comment>
<dbReference type="EMBL" id="CAJOBA010041318">
    <property type="protein sequence ID" value="CAF4111757.1"/>
    <property type="molecule type" value="Genomic_DNA"/>
</dbReference>
<keyword evidence="1" id="KW-1133">Transmembrane helix</keyword>
<protein>
    <submittedName>
        <fullName evidence="3">Uncharacterized protein</fullName>
    </submittedName>
</protein>
<feature type="non-terminal residue" evidence="3">
    <location>
        <position position="1"/>
    </location>
</feature>
<gene>
    <name evidence="2" type="ORF">OVA965_LOCUS28714</name>
    <name evidence="3" type="ORF">TMI583_LOCUS29468</name>
</gene>
<organism evidence="3 4">
    <name type="scientific">Didymodactylos carnosus</name>
    <dbReference type="NCBI Taxonomy" id="1234261"/>
    <lineage>
        <taxon>Eukaryota</taxon>
        <taxon>Metazoa</taxon>
        <taxon>Spiralia</taxon>
        <taxon>Gnathifera</taxon>
        <taxon>Rotifera</taxon>
        <taxon>Eurotatoria</taxon>
        <taxon>Bdelloidea</taxon>
        <taxon>Philodinida</taxon>
        <taxon>Philodinidae</taxon>
        <taxon>Didymodactylos</taxon>
    </lineage>
</organism>
<dbReference type="Proteomes" id="UP000682733">
    <property type="component" value="Unassembled WGS sequence"/>
</dbReference>
<evidence type="ECO:0000313" key="3">
    <source>
        <dbReference type="EMBL" id="CAF4111757.1"/>
    </source>
</evidence>
<reference evidence="3" key="1">
    <citation type="submission" date="2021-02" db="EMBL/GenBank/DDBJ databases">
        <authorList>
            <person name="Nowell W R."/>
        </authorList>
    </citation>
    <scope>NUCLEOTIDE SEQUENCE</scope>
</reference>
<evidence type="ECO:0000313" key="2">
    <source>
        <dbReference type="EMBL" id="CAF1304917.1"/>
    </source>
</evidence>
<evidence type="ECO:0000256" key="1">
    <source>
        <dbReference type="SAM" id="Phobius"/>
    </source>
</evidence>
<accession>A0A8S2QLB0</accession>
<sequence length="405" mass="45191">YVYAVALHSQATYNDTIRFVFVGVDMKIDVPFISSLIYTGVTGPAYVTTVKPAQKTVFPCNGWQPNNYRIHQLQQFVGDDDDENTNNDFFVVTVAPTGQFAYAFTQSFLLVYDLGRNFVSTQLGNVTQLGKTTGMDKAVGWIDTDLILVLVNTYSLNYIWSSSQVFAYNVTIPNSFDVISIFPNIQQTLTATFGPILLSLVITQNGTAVMLDSDGNYYILLPSPAGSFSNSSPSTSLALALLEVIILASRVLTLSSAGRLLSQQPSCTLQLTKVINHTYSLEEDGETQFSGVWLPVFTESMDEMFVDENEYKYATSSITVLSIVISETSYYTLNIQWPITDKDELIFNNLLSTIVCLEIFGLGLLIFKLIIIPLLKWVCDYCCRRFQTKKSSENNLDLPEILVRI</sequence>